<evidence type="ECO:0000256" key="3">
    <source>
        <dbReference type="HAMAP-Rule" id="MF_02071"/>
    </source>
</evidence>
<dbReference type="GO" id="GO:0071555">
    <property type="term" value="P:cell wall organization"/>
    <property type="evidence" value="ECO:0007669"/>
    <property type="project" value="UniProtKB-KW"/>
</dbReference>
<reference evidence="6 7" key="1">
    <citation type="submission" date="2018-05" db="EMBL/GenBank/DDBJ databases">
        <title>Marinifilum breve JC075T sp. nov., a marine bacterium isolated from Yongle Blue Hole in the South China Sea.</title>
        <authorList>
            <person name="Fu T."/>
        </authorList>
    </citation>
    <scope>NUCLEOTIDE SEQUENCE [LARGE SCALE GENOMIC DNA]</scope>
    <source>
        <strain evidence="6 7">JC075</strain>
    </source>
</reference>
<evidence type="ECO:0000256" key="1">
    <source>
        <dbReference type="ARBA" id="ARBA00023239"/>
    </source>
</evidence>
<proteinExistence type="inferred from homology"/>
<protein>
    <recommendedName>
        <fullName evidence="3">Probable endolytic peptidoglycan transglycosylase RlpA</fullName>
        <ecNumber evidence="3">4.2.2.-</ecNumber>
    </recommendedName>
</protein>
<comment type="similarity">
    <text evidence="3 4">Belongs to the RlpA family.</text>
</comment>
<keyword evidence="6" id="KW-0449">Lipoprotein</keyword>
<keyword evidence="3" id="KW-0732">Signal</keyword>
<keyword evidence="1 3" id="KW-0456">Lyase</keyword>
<dbReference type="AlphaFoldDB" id="A0A2V3ZQX3"/>
<gene>
    <name evidence="3" type="primary">rlpA</name>
    <name evidence="6" type="ORF">DF185_21925</name>
</gene>
<evidence type="ECO:0000256" key="2">
    <source>
        <dbReference type="ARBA" id="ARBA00023316"/>
    </source>
</evidence>
<dbReference type="HAMAP" id="MF_02071">
    <property type="entry name" value="RlpA"/>
    <property type="match status" value="1"/>
</dbReference>
<dbReference type="PANTHER" id="PTHR34183:SF1">
    <property type="entry name" value="ENDOLYTIC PEPTIDOGLYCAN TRANSGLYCOSYLASE RLPA"/>
    <property type="match status" value="1"/>
</dbReference>
<dbReference type="GO" id="GO:0000270">
    <property type="term" value="P:peptidoglycan metabolic process"/>
    <property type="evidence" value="ECO:0007669"/>
    <property type="project" value="UniProtKB-UniRule"/>
</dbReference>
<dbReference type="EC" id="4.2.2.-" evidence="3"/>
<accession>A0A2V3ZQX3</accession>
<dbReference type="GO" id="GO:0008932">
    <property type="term" value="F:lytic endotransglycosylase activity"/>
    <property type="evidence" value="ECO:0007669"/>
    <property type="project" value="UniProtKB-UniRule"/>
</dbReference>
<evidence type="ECO:0000313" key="7">
    <source>
        <dbReference type="Proteomes" id="UP000248079"/>
    </source>
</evidence>
<feature type="signal peptide" evidence="3">
    <location>
        <begin position="1"/>
        <end position="19"/>
    </location>
</feature>
<dbReference type="Pfam" id="PF03330">
    <property type="entry name" value="DPBB_1"/>
    <property type="match status" value="1"/>
</dbReference>
<dbReference type="CDD" id="cd22268">
    <property type="entry name" value="DPBB_RlpA-like"/>
    <property type="match status" value="1"/>
</dbReference>
<feature type="chain" id="PRO_5016186282" description="Probable endolytic peptidoglycan transglycosylase RlpA" evidence="3">
    <location>
        <begin position="20"/>
        <end position="145"/>
    </location>
</feature>
<evidence type="ECO:0000256" key="4">
    <source>
        <dbReference type="RuleBase" id="RU003495"/>
    </source>
</evidence>
<evidence type="ECO:0000313" key="6">
    <source>
        <dbReference type="EMBL" id="PXX95753.1"/>
    </source>
</evidence>
<dbReference type="InterPro" id="IPR036908">
    <property type="entry name" value="RlpA-like_sf"/>
</dbReference>
<sequence length="145" mass="16346" precursor="true">MKIICISLLLNLIFSSVNSQEKVNNSEEGKASFYSDYFEGRKTSSGEIFYQYKYTAAHKSLPFGTWVKVVNLENKRSVIVLINDRGPFVKGRVIDLSKEAAKQLGGLHEGIFHVRVSIHIKDEDYISLKSVLRPVPNQSLSSSLH</sequence>
<evidence type="ECO:0000259" key="5">
    <source>
        <dbReference type="Pfam" id="PF03330"/>
    </source>
</evidence>
<dbReference type="SUPFAM" id="SSF50685">
    <property type="entry name" value="Barwin-like endoglucanases"/>
    <property type="match status" value="1"/>
</dbReference>
<dbReference type="PANTHER" id="PTHR34183">
    <property type="entry name" value="ENDOLYTIC PEPTIDOGLYCAN TRANSGLYCOSYLASE RLPA"/>
    <property type="match status" value="1"/>
</dbReference>
<dbReference type="Proteomes" id="UP000248079">
    <property type="component" value="Unassembled WGS sequence"/>
</dbReference>
<keyword evidence="7" id="KW-1185">Reference proteome</keyword>
<dbReference type="Gene3D" id="2.40.40.10">
    <property type="entry name" value="RlpA-like domain"/>
    <property type="match status" value="1"/>
</dbReference>
<feature type="domain" description="RlpA-like protein double-psi beta-barrel" evidence="5">
    <location>
        <begin position="27"/>
        <end position="116"/>
    </location>
</feature>
<dbReference type="NCBIfam" id="TIGR00413">
    <property type="entry name" value="rlpA"/>
    <property type="match status" value="1"/>
</dbReference>
<dbReference type="EMBL" id="QFLI01000014">
    <property type="protein sequence ID" value="PXX95753.1"/>
    <property type="molecule type" value="Genomic_DNA"/>
</dbReference>
<keyword evidence="2 3" id="KW-0961">Cell wall biogenesis/degradation</keyword>
<dbReference type="OrthoDB" id="9779128at2"/>
<name>A0A2V3ZQX3_9BACT</name>
<dbReference type="InterPro" id="IPR012997">
    <property type="entry name" value="RplA"/>
</dbReference>
<dbReference type="RefSeq" id="WP_110363712.1">
    <property type="nucleotide sequence ID" value="NZ_QFLI01000014.1"/>
</dbReference>
<dbReference type="InterPro" id="IPR034718">
    <property type="entry name" value="RlpA"/>
</dbReference>
<dbReference type="InterPro" id="IPR009009">
    <property type="entry name" value="RlpA-like_DPBB"/>
</dbReference>
<comment type="function">
    <text evidence="3">Lytic transglycosylase with a strong preference for naked glycan strands that lack stem peptides.</text>
</comment>
<organism evidence="6 7">
    <name type="scientific">Marinifilum breve</name>
    <dbReference type="NCBI Taxonomy" id="2184082"/>
    <lineage>
        <taxon>Bacteria</taxon>
        <taxon>Pseudomonadati</taxon>
        <taxon>Bacteroidota</taxon>
        <taxon>Bacteroidia</taxon>
        <taxon>Marinilabiliales</taxon>
        <taxon>Marinifilaceae</taxon>
    </lineage>
</organism>
<comment type="caution">
    <text evidence="6">The sequence shown here is derived from an EMBL/GenBank/DDBJ whole genome shotgun (WGS) entry which is preliminary data.</text>
</comment>